<keyword evidence="3" id="KW-1185">Reference proteome</keyword>
<proteinExistence type="predicted"/>
<evidence type="ECO:0000313" key="3">
    <source>
        <dbReference type="Proteomes" id="UP000054558"/>
    </source>
</evidence>
<dbReference type="Proteomes" id="UP000054558">
    <property type="component" value="Unassembled WGS sequence"/>
</dbReference>
<protein>
    <submittedName>
        <fullName evidence="2">Uncharacterized protein</fullName>
    </submittedName>
</protein>
<organism evidence="2 3">
    <name type="scientific">Klebsormidium nitens</name>
    <name type="common">Green alga</name>
    <name type="synonym">Ulothrix nitens</name>
    <dbReference type="NCBI Taxonomy" id="105231"/>
    <lineage>
        <taxon>Eukaryota</taxon>
        <taxon>Viridiplantae</taxon>
        <taxon>Streptophyta</taxon>
        <taxon>Klebsormidiophyceae</taxon>
        <taxon>Klebsormidiales</taxon>
        <taxon>Klebsormidiaceae</taxon>
        <taxon>Klebsormidium</taxon>
    </lineage>
</organism>
<feature type="compositionally biased region" description="Basic and acidic residues" evidence="1">
    <location>
        <begin position="155"/>
        <end position="184"/>
    </location>
</feature>
<name>A0A1Y1IMS6_KLENI</name>
<sequence length="261" mass="28292">MQGCVQKLLALLDAAGLGSHFGEVLSNLCKSRGAMRESVLLTPVFSRSLFSLVTSERVEIRTAQSVVALLAALARDAATRQAGSELPEAPTWLIIDLPRQSSSPGETRADPWGAAAWKLGGTGPWKQLRGWQKGPEAREKPRVEKRGLGNPNRGAGRERGTGEKVGRRLQEEEVEGSKEEERRVRSTAAAGLVWRSTTARSAVMSAPNGHLKSVGRRVWVVRGEEGLGGTSRRRERAGRERKTFDSRSLSGGLQHGGKNQV</sequence>
<dbReference type="EMBL" id="DF237889">
    <property type="protein sequence ID" value="GAQ92180.1"/>
    <property type="molecule type" value="Genomic_DNA"/>
</dbReference>
<feature type="compositionally biased region" description="Basic and acidic residues" evidence="1">
    <location>
        <begin position="135"/>
        <end position="147"/>
    </location>
</feature>
<dbReference type="AlphaFoldDB" id="A0A1Y1IMS6"/>
<reference evidence="2 3" key="1">
    <citation type="journal article" date="2014" name="Nat. Commun.">
        <title>Klebsormidium flaccidum genome reveals primary factors for plant terrestrial adaptation.</title>
        <authorList>
            <person name="Hori K."/>
            <person name="Maruyama F."/>
            <person name="Fujisawa T."/>
            <person name="Togashi T."/>
            <person name="Yamamoto N."/>
            <person name="Seo M."/>
            <person name="Sato S."/>
            <person name="Yamada T."/>
            <person name="Mori H."/>
            <person name="Tajima N."/>
            <person name="Moriyama T."/>
            <person name="Ikeuchi M."/>
            <person name="Watanabe M."/>
            <person name="Wada H."/>
            <person name="Kobayashi K."/>
            <person name="Saito M."/>
            <person name="Masuda T."/>
            <person name="Sasaki-Sekimoto Y."/>
            <person name="Mashiguchi K."/>
            <person name="Awai K."/>
            <person name="Shimojima M."/>
            <person name="Masuda S."/>
            <person name="Iwai M."/>
            <person name="Nobusawa T."/>
            <person name="Narise T."/>
            <person name="Kondo S."/>
            <person name="Saito H."/>
            <person name="Sato R."/>
            <person name="Murakawa M."/>
            <person name="Ihara Y."/>
            <person name="Oshima-Yamada Y."/>
            <person name="Ohtaka K."/>
            <person name="Satoh M."/>
            <person name="Sonobe K."/>
            <person name="Ishii M."/>
            <person name="Ohtani R."/>
            <person name="Kanamori-Sato M."/>
            <person name="Honoki R."/>
            <person name="Miyazaki D."/>
            <person name="Mochizuki H."/>
            <person name="Umetsu J."/>
            <person name="Higashi K."/>
            <person name="Shibata D."/>
            <person name="Kamiya Y."/>
            <person name="Sato N."/>
            <person name="Nakamura Y."/>
            <person name="Tabata S."/>
            <person name="Ida S."/>
            <person name="Kurokawa K."/>
            <person name="Ohta H."/>
        </authorList>
    </citation>
    <scope>NUCLEOTIDE SEQUENCE [LARGE SCALE GENOMIC DNA]</scope>
    <source>
        <strain evidence="2 3">NIES-2285</strain>
    </source>
</reference>
<feature type="region of interest" description="Disordered" evidence="1">
    <location>
        <begin position="223"/>
        <end position="261"/>
    </location>
</feature>
<gene>
    <name evidence="2" type="ORF">KFL_009400020</name>
</gene>
<accession>A0A1Y1IMS6</accession>
<evidence type="ECO:0000256" key="1">
    <source>
        <dbReference type="SAM" id="MobiDB-lite"/>
    </source>
</evidence>
<feature type="compositionally biased region" description="Polar residues" evidence="1">
    <location>
        <begin position="246"/>
        <end position="261"/>
    </location>
</feature>
<feature type="region of interest" description="Disordered" evidence="1">
    <location>
        <begin position="125"/>
        <end position="187"/>
    </location>
</feature>
<evidence type="ECO:0000313" key="2">
    <source>
        <dbReference type="EMBL" id="GAQ92180.1"/>
    </source>
</evidence>